<gene>
    <name evidence="9" type="ORF">OGATHE_000342</name>
</gene>
<proteinExistence type="inferred from homology"/>
<evidence type="ECO:0000313" key="9">
    <source>
        <dbReference type="EMBL" id="KAH3677688.1"/>
    </source>
</evidence>
<dbReference type="GO" id="GO:0008936">
    <property type="term" value="F:nicotinamidase activity"/>
    <property type="evidence" value="ECO:0007669"/>
    <property type="project" value="UniProtKB-EC"/>
</dbReference>
<dbReference type="GO" id="GO:1904524">
    <property type="term" value="P:negative regulation of DNA amplification"/>
    <property type="evidence" value="ECO:0007669"/>
    <property type="project" value="EnsemblFungi"/>
</dbReference>
<reference evidence="9" key="1">
    <citation type="journal article" date="2021" name="Open Biol.">
        <title>Shared evolutionary footprints suggest mitochondrial oxidative damage underlies multiple complex I losses in fungi.</title>
        <authorList>
            <person name="Schikora-Tamarit M.A."/>
            <person name="Marcet-Houben M."/>
            <person name="Nosek J."/>
            <person name="Gabaldon T."/>
        </authorList>
    </citation>
    <scope>NUCLEOTIDE SEQUENCE</scope>
    <source>
        <strain evidence="9">NCAIM Y.01608</strain>
    </source>
</reference>
<dbReference type="InterPro" id="IPR052347">
    <property type="entry name" value="Isochorismatase_Nicotinamidase"/>
</dbReference>
<organism evidence="9 10">
    <name type="scientific">Ogataea polymorpha</name>
    <dbReference type="NCBI Taxonomy" id="460523"/>
    <lineage>
        <taxon>Eukaryota</taxon>
        <taxon>Fungi</taxon>
        <taxon>Dikarya</taxon>
        <taxon>Ascomycota</taxon>
        <taxon>Saccharomycotina</taxon>
        <taxon>Pichiomycetes</taxon>
        <taxon>Pichiales</taxon>
        <taxon>Pichiaceae</taxon>
        <taxon>Ogataea</taxon>
    </lineage>
</organism>
<dbReference type="AlphaFoldDB" id="A0A1B7SMA8"/>
<comment type="pathway">
    <text evidence="5">Cofactor biosynthesis; nicotinate biosynthesis; nicotinate from nicotinamide: step 1/1.</text>
</comment>
<evidence type="ECO:0000256" key="7">
    <source>
        <dbReference type="ARBA" id="ARBA00043224"/>
    </source>
</evidence>
<dbReference type="PANTHER" id="PTHR11080">
    <property type="entry name" value="PYRAZINAMIDASE/NICOTINAMIDASE"/>
    <property type="match status" value="1"/>
</dbReference>
<accession>A0A1B7SMA8</accession>
<dbReference type="InterPro" id="IPR036380">
    <property type="entry name" value="Isochorismatase-like_sf"/>
</dbReference>
<dbReference type="EC" id="3.5.1.19" evidence="6"/>
<dbReference type="GO" id="GO:0000183">
    <property type="term" value="P:rDNA heterochromatin formation"/>
    <property type="evidence" value="ECO:0007669"/>
    <property type="project" value="EnsemblFungi"/>
</dbReference>
<evidence type="ECO:0000259" key="8">
    <source>
        <dbReference type="Pfam" id="PF00857"/>
    </source>
</evidence>
<dbReference type="OrthoDB" id="3341310at2759"/>
<dbReference type="Pfam" id="PF00857">
    <property type="entry name" value="Isochorismatase"/>
    <property type="match status" value="1"/>
</dbReference>
<dbReference type="EMBL" id="JAEUBD010000095">
    <property type="protein sequence ID" value="KAH3677688.1"/>
    <property type="molecule type" value="Genomic_DNA"/>
</dbReference>
<dbReference type="SUPFAM" id="SSF52499">
    <property type="entry name" value="Isochorismatase-like hydrolases"/>
    <property type="match status" value="1"/>
</dbReference>
<evidence type="ECO:0000256" key="6">
    <source>
        <dbReference type="ARBA" id="ARBA00039017"/>
    </source>
</evidence>
<dbReference type="GO" id="GO:0005777">
    <property type="term" value="C:peroxisome"/>
    <property type="evidence" value="ECO:0007669"/>
    <property type="project" value="EnsemblFungi"/>
</dbReference>
<keyword evidence="2" id="KW-0662">Pyridine nucleotide biosynthesis</keyword>
<comment type="caution">
    <text evidence="9">The sequence shown here is derived from an EMBL/GenBank/DDBJ whole genome shotgun (WGS) entry which is preliminary data.</text>
</comment>
<evidence type="ECO:0000256" key="5">
    <source>
        <dbReference type="ARBA" id="ARBA00037900"/>
    </source>
</evidence>
<evidence type="ECO:0000256" key="3">
    <source>
        <dbReference type="ARBA" id="ARBA00022723"/>
    </source>
</evidence>
<dbReference type="PANTHER" id="PTHR11080:SF2">
    <property type="entry name" value="LD05707P"/>
    <property type="match status" value="1"/>
</dbReference>
<protein>
    <recommendedName>
        <fullName evidence="6">nicotinamidase</fullName>
        <ecNumber evidence="6">3.5.1.19</ecNumber>
    </recommendedName>
    <alternativeName>
        <fullName evidence="7">Nicotinamide deamidase</fullName>
    </alternativeName>
</protein>
<evidence type="ECO:0000256" key="1">
    <source>
        <dbReference type="ARBA" id="ARBA00006336"/>
    </source>
</evidence>
<evidence type="ECO:0000256" key="2">
    <source>
        <dbReference type="ARBA" id="ARBA00022642"/>
    </source>
</evidence>
<keyword evidence="4" id="KW-0378">Hydrolase</keyword>
<dbReference type="Gene3D" id="3.40.50.850">
    <property type="entry name" value="Isochorismatase-like"/>
    <property type="match status" value="1"/>
</dbReference>
<evidence type="ECO:0000313" key="10">
    <source>
        <dbReference type="Proteomes" id="UP000788993"/>
    </source>
</evidence>
<name>A0A1B7SMA8_9ASCO</name>
<dbReference type="GO" id="GO:0046872">
    <property type="term" value="F:metal ion binding"/>
    <property type="evidence" value="ECO:0007669"/>
    <property type="project" value="UniProtKB-KW"/>
</dbReference>
<dbReference type="InterPro" id="IPR000868">
    <property type="entry name" value="Isochorismatase-like_dom"/>
</dbReference>
<reference evidence="9" key="2">
    <citation type="submission" date="2021-01" db="EMBL/GenBank/DDBJ databases">
        <authorList>
            <person name="Schikora-Tamarit M.A."/>
        </authorList>
    </citation>
    <scope>NUCLEOTIDE SEQUENCE</scope>
    <source>
        <strain evidence="9">NCAIM Y.01608</strain>
    </source>
</reference>
<dbReference type="RefSeq" id="XP_018212430.1">
    <property type="nucleotide sequence ID" value="XM_018358004.1"/>
</dbReference>
<dbReference type="GO" id="GO:0005634">
    <property type="term" value="C:nucleus"/>
    <property type="evidence" value="ECO:0007669"/>
    <property type="project" value="EnsemblFungi"/>
</dbReference>
<sequence>MSQTNSALIIVDLQEDFLPPTGALAVPHGREVIDLILQLLDLNKYNWKTIIATLDWHPSDHTSFAKNHGQEPYTTKKFKHPHNGTIKEQVLWPVHCVQHSKGAELAKEFKPVLEDLLQKQQVPTYTVKKGYLQDREYYSCFQDTWGLHHTECEKILRENGITHVFTVGLAYDYCVLNSSIDAADLGFQTFVLKDCSRAVDPSANDKTESVYREHGVKIINLQDAALAQATK</sequence>
<dbReference type="GO" id="GO:0019358">
    <property type="term" value="P:nicotinate nucleotide salvage"/>
    <property type="evidence" value="ECO:0007669"/>
    <property type="project" value="EnsemblFungi"/>
</dbReference>
<feature type="domain" description="Isochorismatase-like" evidence="8">
    <location>
        <begin position="6"/>
        <end position="219"/>
    </location>
</feature>
<keyword evidence="10" id="KW-1185">Reference proteome</keyword>
<keyword evidence="3" id="KW-0479">Metal-binding</keyword>
<dbReference type="GO" id="GO:0031509">
    <property type="term" value="P:subtelomeric heterochromatin formation"/>
    <property type="evidence" value="ECO:0007669"/>
    <property type="project" value="EnsemblFungi"/>
</dbReference>
<dbReference type="GO" id="GO:0000781">
    <property type="term" value="C:chromosome, telomeric region"/>
    <property type="evidence" value="ECO:0007669"/>
    <property type="project" value="GOC"/>
</dbReference>
<comment type="similarity">
    <text evidence="1">Belongs to the isochorismatase family.</text>
</comment>
<evidence type="ECO:0000256" key="4">
    <source>
        <dbReference type="ARBA" id="ARBA00022801"/>
    </source>
</evidence>
<dbReference type="Proteomes" id="UP000788993">
    <property type="component" value="Unassembled WGS sequence"/>
</dbReference>